<dbReference type="AlphaFoldDB" id="A0A1I7N1V9"/>
<gene>
    <name evidence="1" type="ORF">SAMN04488557_1060</name>
</gene>
<dbReference type="Proteomes" id="UP000199423">
    <property type="component" value="Unassembled WGS sequence"/>
</dbReference>
<name>A0A1I7N1V9_9HYPH</name>
<keyword evidence="2" id="KW-1185">Reference proteome</keyword>
<organism evidence="1 2">
    <name type="scientific">Hyphomicrobium facile</name>
    <dbReference type="NCBI Taxonomy" id="51670"/>
    <lineage>
        <taxon>Bacteria</taxon>
        <taxon>Pseudomonadati</taxon>
        <taxon>Pseudomonadota</taxon>
        <taxon>Alphaproteobacteria</taxon>
        <taxon>Hyphomicrobiales</taxon>
        <taxon>Hyphomicrobiaceae</taxon>
        <taxon>Hyphomicrobium</taxon>
    </lineage>
</organism>
<evidence type="ECO:0000313" key="2">
    <source>
        <dbReference type="Proteomes" id="UP000199423"/>
    </source>
</evidence>
<accession>A0A1I7N1V9</accession>
<evidence type="ECO:0000313" key="1">
    <source>
        <dbReference type="EMBL" id="SFV28657.1"/>
    </source>
</evidence>
<reference evidence="2" key="1">
    <citation type="submission" date="2016-10" db="EMBL/GenBank/DDBJ databases">
        <authorList>
            <person name="Varghese N."/>
            <person name="Submissions S."/>
        </authorList>
    </citation>
    <scope>NUCLEOTIDE SEQUENCE [LARGE SCALE GENOMIC DNA]</scope>
    <source>
        <strain evidence="2">DSM 1565</strain>
    </source>
</reference>
<protein>
    <submittedName>
        <fullName evidence="1">Uncharacterized protein</fullName>
    </submittedName>
</protein>
<proteinExistence type="predicted"/>
<dbReference type="STRING" id="51670.SAMN04488557_1060"/>
<sequence length="72" mass="8343">MRDVRVQARRGDSNLPAPIFPEAVQRLKIQKAMVMRRRASRIPLPAGTFVQMRWLPLNDGSRVSRAIRHRPI</sequence>
<dbReference type="EMBL" id="FPCH01000001">
    <property type="protein sequence ID" value="SFV28657.1"/>
    <property type="molecule type" value="Genomic_DNA"/>
</dbReference>